<dbReference type="AntiFam" id="ANF00051">
    <property type="entry name" value="Translation of DNA tandem repeat"/>
</dbReference>
<dbReference type="AlphaFoldDB" id="A0A0M4NNE1"/>
<sequence>MILKKVGILQIDFLNMGSLLQTTILRTNSKIVGFILLEIFLL</sequence>
<gene>
    <name evidence="1" type="ORF">G436_4172</name>
</gene>
<dbReference type="Proteomes" id="UP000056502">
    <property type="component" value="Chromosome I"/>
</dbReference>
<dbReference type="PATRIC" id="fig|1279460.3.peg.4265"/>
<evidence type="ECO:0000313" key="2">
    <source>
        <dbReference type="Proteomes" id="UP000056502"/>
    </source>
</evidence>
<accession>A0A0M4NNE1</accession>
<proteinExistence type="predicted"/>
<organism evidence="1">
    <name type="scientific">Leptospira interrogans serovar Hardjo str. Norma</name>
    <dbReference type="NCBI Taxonomy" id="1279460"/>
    <lineage>
        <taxon>Bacteria</taxon>
        <taxon>Pseudomonadati</taxon>
        <taxon>Spirochaetota</taxon>
        <taxon>Spirochaetia</taxon>
        <taxon>Leptospirales</taxon>
        <taxon>Leptospiraceae</taxon>
        <taxon>Leptospira</taxon>
    </lineage>
</organism>
<reference evidence="1 2" key="1">
    <citation type="journal article" date="2015" name="Genome Announc.">
        <title>Whole-Genome Sequence of Leptospira interrogans Serovar Hardjo Subtype Hardjoprajitno Strain Norma, Isolated from Cattle in a Leptospirosis Outbreak in Brazil.</title>
        <authorList>
            <person name="Cosate M.R."/>
            <person name="Soares S.C."/>
            <person name="Mendes T.A."/>
            <person name="Raittz R.T."/>
            <person name="Moreira E.C."/>
            <person name="Leite R."/>
            <person name="Fernandes G.R."/>
            <person name="Haddad J.P."/>
            <person name="Ortega J.M."/>
        </authorList>
    </citation>
    <scope>NUCLEOTIDE SEQUENCE [LARGE SCALE GENOMIC DNA]</scope>
    <source>
        <strain evidence="1 2">Norma</strain>
    </source>
</reference>
<protein>
    <submittedName>
        <fullName evidence="1">Uncharacterized protein</fullName>
    </submittedName>
</protein>
<dbReference type="EMBL" id="CP012603">
    <property type="protein sequence ID" value="ALE41309.1"/>
    <property type="molecule type" value="Genomic_DNA"/>
</dbReference>
<name>A0A0M4NNE1_LEPIR</name>
<evidence type="ECO:0000313" key="1">
    <source>
        <dbReference type="EMBL" id="ALE41309.1"/>
    </source>
</evidence>